<dbReference type="Proteomes" id="UP000287605">
    <property type="component" value="Unassembled WGS sequence"/>
</dbReference>
<dbReference type="EMBL" id="NGKA01000008">
    <property type="protein sequence ID" value="RSU12306.1"/>
    <property type="molecule type" value="Genomic_DNA"/>
</dbReference>
<gene>
    <name evidence="1" type="ORF">CBF29_06810</name>
</gene>
<proteinExistence type="predicted"/>
<name>A0A430AW85_9ENTE</name>
<keyword evidence="2" id="KW-1185">Reference proteome</keyword>
<sequence>MKIRNIVGIIVSFGLGLSVNAIVSRTEASNNKQKNDVSYQVIETEKVKVEYWDIDNGDFDILVTPKNEYNISPEFSLDETKYYQDGYLVGKTESNAKKLFNNSKEKYPNIVTWDFDWNN</sequence>
<evidence type="ECO:0000313" key="1">
    <source>
        <dbReference type="EMBL" id="RSU12306.1"/>
    </source>
</evidence>
<dbReference type="RefSeq" id="WP_126808797.1">
    <property type="nucleotide sequence ID" value="NZ_NGKA01000008.1"/>
</dbReference>
<reference evidence="1 2" key="1">
    <citation type="submission" date="2017-05" db="EMBL/GenBank/DDBJ databases">
        <title>Vagococcus spp. assemblies.</title>
        <authorList>
            <person name="Gulvik C.A."/>
        </authorList>
    </citation>
    <scope>NUCLEOTIDE SEQUENCE [LARGE SCALE GENOMIC DNA]</scope>
    <source>
        <strain evidence="1 2">CCUG 51432</strain>
    </source>
</reference>
<comment type="caution">
    <text evidence="1">The sequence shown here is derived from an EMBL/GenBank/DDBJ whole genome shotgun (WGS) entry which is preliminary data.</text>
</comment>
<dbReference type="AlphaFoldDB" id="A0A430AW85"/>
<protein>
    <submittedName>
        <fullName evidence="1">Uncharacterized protein</fullName>
    </submittedName>
</protein>
<evidence type="ECO:0000313" key="2">
    <source>
        <dbReference type="Proteomes" id="UP000287605"/>
    </source>
</evidence>
<accession>A0A430AW85</accession>
<organism evidence="1 2">
    <name type="scientific">Vagococcus elongatus</name>
    <dbReference type="NCBI Taxonomy" id="180344"/>
    <lineage>
        <taxon>Bacteria</taxon>
        <taxon>Bacillati</taxon>
        <taxon>Bacillota</taxon>
        <taxon>Bacilli</taxon>
        <taxon>Lactobacillales</taxon>
        <taxon>Enterococcaceae</taxon>
        <taxon>Vagococcus</taxon>
    </lineage>
</organism>